<dbReference type="Pfam" id="PF17101">
    <property type="entry name" value="Stealth_CR1"/>
    <property type="match status" value="1"/>
</dbReference>
<dbReference type="RefSeq" id="WP_148455757.1">
    <property type="nucleotide sequence ID" value="NZ_VSFC01000050.1"/>
</dbReference>
<evidence type="ECO:0008006" key="8">
    <source>
        <dbReference type="Google" id="ProtNLM"/>
    </source>
</evidence>
<feature type="domain" description="Stealth protein CR1 conserved region 1" evidence="5">
    <location>
        <begin position="14"/>
        <end position="36"/>
    </location>
</feature>
<sequence>MQGNKTNTGTNSHPIDAVILWVDGNDEAHFNKILSYIKDTEKLKSKKFKTRYKQVNEIEYTVKSILKFAPYIRNIFIVTDNQTPKFLTENKSKDIYKNVSIVDHGVIFEGHEEFLPIFNCRPIETSIYKIPNLAEHFIYLNDDFFIINETKPSDFFKDGLPVLRGKWLKFDKDILYKKFKKPKTGHKSIQQNAAKLVGFNKYYNFKHTPHPLRKSTFENYFKENKDVFINNIKYRFRDTSQFTPQGLANHLEIKNNSCVLKDDLQLMYFRSYKKPLLWYKIKLNIQSKQKLFLGMQSLDLCPPKILSYLLNWLEKRVS</sequence>
<comment type="similarity">
    <text evidence="1">Belongs to the stealth family.</text>
</comment>
<keyword evidence="2" id="KW-0808">Transferase</keyword>
<organism evidence="6 7">
    <name type="scientific">Formosa maritima</name>
    <dbReference type="NCBI Taxonomy" id="2592046"/>
    <lineage>
        <taxon>Bacteria</taxon>
        <taxon>Pseudomonadati</taxon>
        <taxon>Bacteroidota</taxon>
        <taxon>Flavobacteriia</taxon>
        <taxon>Flavobacteriales</taxon>
        <taxon>Flavobacteriaceae</taxon>
        <taxon>Formosa</taxon>
    </lineage>
</organism>
<accession>A0A5D0G6D7</accession>
<dbReference type="Proteomes" id="UP000324550">
    <property type="component" value="Unassembled WGS sequence"/>
</dbReference>
<dbReference type="EMBL" id="VSFC01000050">
    <property type="protein sequence ID" value="TYA53879.1"/>
    <property type="molecule type" value="Genomic_DNA"/>
</dbReference>
<evidence type="ECO:0000313" key="6">
    <source>
        <dbReference type="EMBL" id="TYA53879.1"/>
    </source>
</evidence>
<dbReference type="AlphaFoldDB" id="A0A5D0G6D7"/>
<keyword evidence="3" id="KW-0270">Exopolysaccharide synthesis</keyword>
<dbReference type="GO" id="GO:0016772">
    <property type="term" value="F:transferase activity, transferring phosphorus-containing groups"/>
    <property type="evidence" value="ECO:0007669"/>
    <property type="project" value="InterPro"/>
</dbReference>
<evidence type="ECO:0000256" key="3">
    <source>
        <dbReference type="ARBA" id="ARBA00023169"/>
    </source>
</evidence>
<evidence type="ECO:0000259" key="5">
    <source>
        <dbReference type="Pfam" id="PF17101"/>
    </source>
</evidence>
<protein>
    <recommendedName>
        <fullName evidence="8">Capsular biosynthesis protein</fullName>
    </recommendedName>
</protein>
<proteinExistence type="inferred from homology"/>
<dbReference type="InterPro" id="IPR031358">
    <property type="entry name" value="Stealth_CR1"/>
</dbReference>
<evidence type="ECO:0000256" key="2">
    <source>
        <dbReference type="ARBA" id="ARBA00022679"/>
    </source>
</evidence>
<gene>
    <name evidence="6" type="ORF">FVF61_09720</name>
</gene>
<keyword evidence="7" id="KW-1185">Reference proteome</keyword>
<name>A0A5D0G6D7_9FLAO</name>
<feature type="domain" description="Stealth protein CR2 conserved region 2" evidence="4">
    <location>
        <begin position="51"/>
        <end position="158"/>
    </location>
</feature>
<dbReference type="OrthoDB" id="9776077at2"/>
<reference evidence="6 7" key="1">
    <citation type="submission" date="2019-08" db="EMBL/GenBank/DDBJ databases">
        <title>Formosa sediminis sp. nov., isolated from marine sediment.</title>
        <authorList>
            <person name="Cao W.R."/>
        </authorList>
    </citation>
    <scope>NUCLEOTIDE SEQUENCE [LARGE SCALE GENOMIC DNA]</scope>
    <source>
        <strain evidence="6 7">1494</strain>
    </source>
</reference>
<dbReference type="PANTHER" id="PTHR24045:SF0">
    <property type="entry name" value="N-ACETYLGLUCOSAMINE-1-PHOSPHOTRANSFERASE SUBUNITS ALPHA_BETA"/>
    <property type="match status" value="1"/>
</dbReference>
<comment type="caution">
    <text evidence="6">The sequence shown here is derived from an EMBL/GenBank/DDBJ whole genome shotgun (WGS) entry which is preliminary data.</text>
</comment>
<dbReference type="Pfam" id="PF11380">
    <property type="entry name" value="Stealth_CR2"/>
    <property type="match status" value="1"/>
</dbReference>
<evidence type="ECO:0000313" key="7">
    <source>
        <dbReference type="Proteomes" id="UP000324550"/>
    </source>
</evidence>
<evidence type="ECO:0000256" key="1">
    <source>
        <dbReference type="ARBA" id="ARBA00007583"/>
    </source>
</evidence>
<dbReference type="InterPro" id="IPR021520">
    <property type="entry name" value="Stealth_CR2"/>
</dbReference>
<evidence type="ECO:0000259" key="4">
    <source>
        <dbReference type="Pfam" id="PF11380"/>
    </source>
</evidence>
<dbReference type="PANTHER" id="PTHR24045">
    <property type="match status" value="1"/>
</dbReference>
<dbReference type="InterPro" id="IPR047141">
    <property type="entry name" value="Stealth"/>
</dbReference>
<dbReference type="GO" id="GO:0000271">
    <property type="term" value="P:polysaccharide biosynthetic process"/>
    <property type="evidence" value="ECO:0007669"/>
    <property type="project" value="UniProtKB-KW"/>
</dbReference>